<dbReference type="KEGG" id="tfr:BR63_02610"/>
<dbReference type="PANTHER" id="PTHR46233:SF3">
    <property type="entry name" value="HYDROXYACYLGLUTATHIONE HYDROLASE GLOC"/>
    <property type="match status" value="1"/>
</dbReference>
<sequence>MEILILPVGPIEANCYIVFDESKEAMVIDPGAEGQRIFQEIEKHGLKVKYIVNTHGHGDHIGANQKLKELTGASILIHELDGPMLTDGAKNLSVYMGKNISQPAADQLLKDGDVLEVGKIRFTVLHTPGHTRGGICLLAGDVCFTGDTLFDGSIGRTDLPGGSYPELINSVKTKLFTLDDKIVVYPGHGPDTTIGREKAYNPFFR</sequence>
<gene>
    <name evidence="6" type="ORF">BR63_02610</name>
</gene>
<keyword evidence="7" id="KW-1185">Reference proteome</keyword>
<feature type="domain" description="Metallo-beta-lactamase" evidence="5">
    <location>
        <begin position="12"/>
        <end position="188"/>
    </location>
</feature>
<keyword evidence="4" id="KW-0862">Zinc</keyword>
<dbReference type="InterPro" id="IPR051453">
    <property type="entry name" value="MBL_Glyoxalase_II"/>
</dbReference>
<comment type="cofactor">
    <cofactor evidence="1">
        <name>Zn(2+)</name>
        <dbReference type="ChEBI" id="CHEBI:29105"/>
    </cofactor>
</comment>
<reference evidence="6 7" key="1">
    <citation type="journal article" date="2019" name="Front. Microbiol.">
        <title>Thermoanaerosceptrum fracticalcis gen. nov. sp. nov., a Novel Fumarate-Fermenting Microorganism From a Deep Fractured Carbonate Aquifer of the US Great Basin.</title>
        <authorList>
            <person name="Hamilton-Brehm S.D."/>
            <person name="Stewart L.E."/>
            <person name="Zavarin M."/>
            <person name="Caldwell M."/>
            <person name="Lawson P.A."/>
            <person name="Onstott T.C."/>
            <person name="Grzymski J."/>
            <person name="Neveux I."/>
            <person name="Lollar B.S."/>
            <person name="Russell C.E."/>
            <person name="Moser D.P."/>
        </authorList>
    </citation>
    <scope>NUCLEOTIDE SEQUENCE [LARGE SCALE GENOMIC DNA]</scope>
    <source>
        <strain evidence="6 7">DRI-13</strain>
    </source>
</reference>
<evidence type="ECO:0000259" key="5">
    <source>
        <dbReference type="SMART" id="SM00849"/>
    </source>
</evidence>
<dbReference type="SMART" id="SM00849">
    <property type="entry name" value="Lactamase_B"/>
    <property type="match status" value="1"/>
</dbReference>
<dbReference type="GO" id="GO:0016787">
    <property type="term" value="F:hydrolase activity"/>
    <property type="evidence" value="ECO:0007669"/>
    <property type="project" value="UniProtKB-KW"/>
</dbReference>
<proteinExistence type="predicted"/>
<dbReference type="OrthoDB" id="9802248at2"/>
<dbReference type="InterPro" id="IPR036866">
    <property type="entry name" value="RibonucZ/Hydroxyglut_hydro"/>
</dbReference>
<organism evidence="6 7">
    <name type="scientific">Thermanaerosceptrum fracticalcis</name>
    <dbReference type="NCBI Taxonomy" id="1712410"/>
    <lineage>
        <taxon>Bacteria</taxon>
        <taxon>Bacillati</taxon>
        <taxon>Bacillota</taxon>
        <taxon>Clostridia</taxon>
        <taxon>Eubacteriales</taxon>
        <taxon>Peptococcaceae</taxon>
        <taxon>Thermanaerosceptrum</taxon>
    </lineage>
</organism>
<dbReference type="GO" id="GO:0046872">
    <property type="term" value="F:metal ion binding"/>
    <property type="evidence" value="ECO:0007669"/>
    <property type="project" value="UniProtKB-KW"/>
</dbReference>
<evidence type="ECO:0000256" key="4">
    <source>
        <dbReference type="ARBA" id="ARBA00022833"/>
    </source>
</evidence>
<evidence type="ECO:0000313" key="7">
    <source>
        <dbReference type="Proteomes" id="UP000515847"/>
    </source>
</evidence>
<dbReference type="InterPro" id="IPR001279">
    <property type="entry name" value="Metallo-B-lactamas"/>
</dbReference>
<evidence type="ECO:0000256" key="2">
    <source>
        <dbReference type="ARBA" id="ARBA00022723"/>
    </source>
</evidence>
<dbReference type="AlphaFoldDB" id="A0A7G6DZP3"/>
<dbReference type="Proteomes" id="UP000515847">
    <property type="component" value="Chromosome"/>
</dbReference>
<dbReference type="RefSeq" id="WP_034421740.1">
    <property type="nucleotide sequence ID" value="NZ_CP045798.1"/>
</dbReference>
<name>A0A7G6DZP3_THEFR</name>
<evidence type="ECO:0000256" key="3">
    <source>
        <dbReference type="ARBA" id="ARBA00022801"/>
    </source>
</evidence>
<dbReference type="Gene3D" id="3.60.15.10">
    <property type="entry name" value="Ribonuclease Z/Hydroxyacylglutathione hydrolase-like"/>
    <property type="match status" value="1"/>
</dbReference>
<keyword evidence="3 6" id="KW-0378">Hydrolase</keyword>
<accession>A0A7G6DZP3</accession>
<evidence type="ECO:0000256" key="1">
    <source>
        <dbReference type="ARBA" id="ARBA00001947"/>
    </source>
</evidence>
<dbReference type="CDD" id="cd06262">
    <property type="entry name" value="metallo-hydrolase-like_MBL-fold"/>
    <property type="match status" value="1"/>
</dbReference>
<evidence type="ECO:0000313" key="6">
    <source>
        <dbReference type="EMBL" id="QNB45297.1"/>
    </source>
</evidence>
<dbReference type="EMBL" id="CP045798">
    <property type="protein sequence ID" value="QNB45297.1"/>
    <property type="molecule type" value="Genomic_DNA"/>
</dbReference>
<dbReference type="PANTHER" id="PTHR46233">
    <property type="entry name" value="HYDROXYACYLGLUTATHIONE HYDROLASE GLOC"/>
    <property type="match status" value="1"/>
</dbReference>
<keyword evidence="2" id="KW-0479">Metal-binding</keyword>
<dbReference type="SUPFAM" id="SSF56281">
    <property type="entry name" value="Metallo-hydrolase/oxidoreductase"/>
    <property type="match status" value="1"/>
</dbReference>
<dbReference type="Pfam" id="PF00753">
    <property type="entry name" value="Lactamase_B"/>
    <property type="match status" value="1"/>
</dbReference>
<protein>
    <submittedName>
        <fullName evidence="6">MBL fold metallo-hydrolase</fullName>
    </submittedName>
</protein>